<evidence type="ECO:0000313" key="3">
    <source>
        <dbReference type="Proteomes" id="UP000283530"/>
    </source>
</evidence>
<dbReference type="Proteomes" id="UP000283530">
    <property type="component" value="Unassembled WGS sequence"/>
</dbReference>
<proteinExistence type="predicted"/>
<feature type="compositionally biased region" description="Basic and acidic residues" evidence="1">
    <location>
        <begin position="83"/>
        <end position="94"/>
    </location>
</feature>
<dbReference type="AlphaFoldDB" id="A0A443NVN0"/>
<evidence type="ECO:0000313" key="2">
    <source>
        <dbReference type="EMBL" id="RWR82559.1"/>
    </source>
</evidence>
<organism evidence="2 3">
    <name type="scientific">Cinnamomum micranthum f. kanehirae</name>
    <dbReference type="NCBI Taxonomy" id="337451"/>
    <lineage>
        <taxon>Eukaryota</taxon>
        <taxon>Viridiplantae</taxon>
        <taxon>Streptophyta</taxon>
        <taxon>Embryophyta</taxon>
        <taxon>Tracheophyta</taxon>
        <taxon>Spermatophyta</taxon>
        <taxon>Magnoliopsida</taxon>
        <taxon>Magnoliidae</taxon>
        <taxon>Laurales</taxon>
        <taxon>Lauraceae</taxon>
        <taxon>Cinnamomum</taxon>
    </lineage>
</organism>
<sequence length="219" mass="24879">MKNPNAMKKGEGKRRKTAVMNEEGAKEEKEVDHWVERAMLDERVVARMLMSLSQPLSKQMDTKGTKKENDDAPSQDKFAIPANREKSKIDEPGRKKLKFTIKRATSEAKRLVFDMQTVKEEKHNPQLLLPMIGGSSSSFSIGDQDNGRQRRNSKPSYEFDKGKSKIEVKESSKLKLTGGRVRSKRLEELKEAEANLSSDNIKLKKVNVVCRIFIATKVD</sequence>
<comment type="caution">
    <text evidence="2">The sequence shown here is derived from an EMBL/GenBank/DDBJ whole genome shotgun (WGS) entry which is preliminary data.</text>
</comment>
<evidence type="ECO:0000256" key="1">
    <source>
        <dbReference type="SAM" id="MobiDB-lite"/>
    </source>
</evidence>
<feature type="region of interest" description="Disordered" evidence="1">
    <location>
        <begin position="53"/>
        <end position="95"/>
    </location>
</feature>
<dbReference type="EMBL" id="QPKB01000004">
    <property type="protein sequence ID" value="RWR82559.1"/>
    <property type="molecule type" value="Genomic_DNA"/>
</dbReference>
<gene>
    <name evidence="2" type="ORF">CKAN_01128100</name>
</gene>
<reference evidence="2 3" key="1">
    <citation type="journal article" date="2019" name="Nat. Plants">
        <title>Stout camphor tree genome fills gaps in understanding of flowering plant genome evolution.</title>
        <authorList>
            <person name="Chaw S.M."/>
            <person name="Liu Y.C."/>
            <person name="Wu Y.W."/>
            <person name="Wang H.Y."/>
            <person name="Lin C.I."/>
            <person name="Wu C.S."/>
            <person name="Ke H.M."/>
            <person name="Chang L.Y."/>
            <person name="Hsu C.Y."/>
            <person name="Yang H.T."/>
            <person name="Sudianto E."/>
            <person name="Hsu M.H."/>
            <person name="Wu K.P."/>
            <person name="Wang L.N."/>
            <person name="Leebens-Mack J.H."/>
            <person name="Tsai I.J."/>
        </authorList>
    </citation>
    <scope>NUCLEOTIDE SEQUENCE [LARGE SCALE GENOMIC DNA]</scope>
    <source>
        <strain evidence="3">cv. Chaw 1501</strain>
        <tissue evidence="2">Young leaves</tissue>
    </source>
</reference>
<protein>
    <submittedName>
        <fullName evidence="2">Uncharacterized protein</fullName>
    </submittedName>
</protein>
<accession>A0A443NVN0</accession>
<feature type="region of interest" description="Disordered" evidence="1">
    <location>
        <begin position="1"/>
        <end position="30"/>
    </location>
</feature>
<feature type="compositionally biased region" description="Basic and acidic residues" evidence="1">
    <location>
        <begin position="60"/>
        <end position="70"/>
    </location>
</feature>
<feature type="region of interest" description="Disordered" evidence="1">
    <location>
        <begin position="124"/>
        <end position="164"/>
    </location>
</feature>
<keyword evidence="3" id="KW-1185">Reference proteome</keyword>
<name>A0A443NVN0_9MAGN</name>
<dbReference type="OrthoDB" id="10361635at2759"/>
<feature type="compositionally biased region" description="Low complexity" evidence="1">
    <location>
        <begin position="132"/>
        <end position="142"/>
    </location>
</feature>